<protein>
    <submittedName>
        <fullName evidence="2">Uncharacterized protein</fullName>
    </submittedName>
</protein>
<organism evidence="2 3">
    <name type="scientific">Punica granatum</name>
    <name type="common">Pomegranate</name>
    <dbReference type="NCBI Taxonomy" id="22663"/>
    <lineage>
        <taxon>Eukaryota</taxon>
        <taxon>Viridiplantae</taxon>
        <taxon>Streptophyta</taxon>
        <taxon>Embryophyta</taxon>
        <taxon>Tracheophyta</taxon>
        <taxon>Spermatophyta</taxon>
        <taxon>Magnoliopsida</taxon>
        <taxon>eudicotyledons</taxon>
        <taxon>Gunneridae</taxon>
        <taxon>Pentapetalae</taxon>
        <taxon>rosids</taxon>
        <taxon>malvids</taxon>
        <taxon>Myrtales</taxon>
        <taxon>Lythraceae</taxon>
        <taxon>Punica</taxon>
    </lineage>
</organism>
<name>A0A2I0KGS9_PUNGR</name>
<keyword evidence="1" id="KW-0732">Signal</keyword>
<keyword evidence="3" id="KW-1185">Reference proteome</keyword>
<reference evidence="2 3" key="1">
    <citation type="submission" date="2017-11" db="EMBL/GenBank/DDBJ databases">
        <title>De-novo sequencing of pomegranate (Punica granatum L.) genome.</title>
        <authorList>
            <person name="Akparov Z."/>
            <person name="Amiraslanov A."/>
            <person name="Hajiyeva S."/>
            <person name="Abbasov M."/>
            <person name="Kaur K."/>
            <person name="Hamwieh A."/>
            <person name="Solovyev V."/>
            <person name="Salamov A."/>
            <person name="Braich B."/>
            <person name="Kosarev P."/>
            <person name="Mahmoud A."/>
            <person name="Hajiyev E."/>
            <person name="Babayeva S."/>
            <person name="Izzatullayeva V."/>
            <person name="Mammadov A."/>
            <person name="Mammadov A."/>
            <person name="Sharifova S."/>
            <person name="Ojaghi J."/>
            <person name="Eynullazada K."/>
            <person name="Bayramov B."/>
            <person name="Abdulazimova A."/>
            <person name="Shahmuradov I."/>
        </authorList>
    </citation>
    <scope>NUCLEOTIDE SEQUENCE [LARGE SCALE GENOMIC DNA]</scope>
    <source>
        <strain evidence="3">cv. AG2017</strain>
        <tissue evidence="2">Leaf</tissue>
    </source>
</reference>
<accession>A0A2I0KGS9</accession>
<evidence type="ECO:0000256" key="1">
    <source>
        <dbReference type="SAM" id="SignalP"/>
    </source>
</evidence>
<evidence type="ECO:0000313" key="2">
    <source>
        <dbReference type="EMBL" id="PKI67510.1"/>
    </source>
</evidence>
<feature type="chain" id="PRO_5014142981" evidence="1">
    <location>
        <begin position="21"/>
        <end position="238"/>
    </location>
</feature>
<comment type="caution">
    <text evidence="2">The sequence shown here is derived from an EMBL/GenBank/DDBJ whole genome shotgun (WGS) entry which is preliminary data.</text>
</comment>
<dbReference type="Proteomes" id="UP000233551">
    <property type="component" value="Unassembled WGS sequence"/>
</dbReference>
<gene>
    <name evidence="2" type="ORF">CRG98_012094</name>
</gene>
<sequence>MYPLFSYVLLLCRLFRTAWKAYLVAYRARGRLCFGRLSNAGELVRNRVGVDNLANSLGDRYWGLSSAPRICLKLLDFALLRPLWCALPCEDLLRFVVLALFCEGHFSWKLTLVHSKAELHVICPCKLLQCLVVCDGGGGWCDPFFGRRHNSMVPAVAGGRVGWPLVHGSPCHGGRVKTVDGLPVKVARLAYRAGWMTEMDGLWSRHVLPWRGEDRGWSIRECAHDFPIVQDVVAAMQK</sequence>
<feature type="signal peptide" evidence="1">
    <location>
        <begin position="1"/>
        <end position="20"/>
    </location>
</feature>
<dbReference type="AlphaFoldDB" id="A0A2I0KGS9"/>
<dbReference type="EMBL" id="PGOL01000597">
    <property type="protein sequence ID" value="PKI67510.1"/>
    <property type="molecule type" value="Genomic_DNA"/>
</dbReference>
<proteinExistence type="predicted"/>
<evidence type="ECO:0000313" key="3">
    <source>
        <dbReference type="Proteomes" id="UP000233551"/>
    </source>
</evidence>